<organism evidence="1 2">
    <name type="scientific">Macaca fascicularis</name>
    <name type="common">Crab-eating macaque</name>
    <name type="synonym">Cynomolgus monkey</name>
    <dbReference type="NCBI Taxonomy" id="9541"/>
    <lineage>
        <taxon>Eukaryota</taxon>
        <taxon>Metazoa</taxon>
        <taxon>Chordata</taxon>
        <taxon>Craniata</taxon>
        <taxon>Vertebrata</taxon>
        <taxon>Euteleostomi</taxon>
        <taxon>Mammalia</taxon>
        <taxon>Eutheria</taxon>
        <taxon>Euarchontoglires</taxon>
        <taxon>Primates</taxon>
        <taxon>Haplorrhini</taxon>
        <taxon>Catarrhini</taxon>
        <taxon>Cercopithecidae</taxon>
        <taxon>Cercopithecinae</taxon>
        <taxon>Macaca</taxon>
    </lineage>
</organism>
<evidence type="ECO:0000313" key="2">
    <source>
        <dbReference type="Proteomes" id="UP000233100"/>
    </source>
</evidence>
<accession>A0A7N9D5E9</accession>
<dbReference type="Proteomes" id="UP000233100">
    <property type="component" value="Chromosome 12"/>
</dbReference>
<keyword evidence="2" id="KW-1185">Reference proteome</keyword>
<evidence type="ECO:0000313" key="1">
    <source>
        <dbReference type="Ensembl" id="ENSMFAP00000060770.1"/>
    </source>
</evidence>
<reference evidence="1 2" key="1">
    <citation type="submission" date="2013-03" db="EMBL/GenBank/DDBJ databases">
        <authorList>
            <person name="Warren W."/>
            <person name="Wilson R.K."/>
        </authorList>
    </citation>
    <scope>NUCLEOTIDE SEQUENCE</scope>
</reference>
<name>A0A7N9D5E9_MACFA</name>
<dbReference type="GeneTree" id="ENSGT01120000271815"/>
<reference evidence="1" key="2">
    <citation type="submission" date="2025-08" db="UniProtKB">
        <authorList>
            <consortium name="Ensembl"/>
        </authorList>
    </citation>
    <scope>IDENTIFICATION</scope>
</reference>
<dbReference type="AlphaFoldDB" id="A0A7N9D5E9"/>
<proteinExistence type="predicted"/>
<reference evidence="1" key="3">
    <citation type="submission" date="2025-09" db="UniProtKB">
        <authorList>
            <consortium name="Ensembl"/>
        </authorList>
    </citation>
    <scope>IDENTIFICATION</scope>
</reference>
<dbReference type="Ensembl" id="ENSMFAT00000090161.1">
    <property type="protein sequence ID" value="ENSMFAP00000060770.1"/>
    <property type="gene ID" value="ENSMFAG00000056364.1"/>
</dbReference>
<dbReference type="PANTHER" id="PTHR12138">
    <property type="entry name" value="PRIMATE-EXPANDED PROTEIN FAMILY"/>
    <property type="match status" value="1"/>
</dbReference>
<sequence length="128" mass="13943">MFFSKSGMFLANVSSFFGDPFSSSGKSIPFIYLFIYLFIYGDKSLALFPRLECGGMILAHCSLCLPGSSNSHASPSQVAGITGLHHHTQLSFVFLVKTEFHHVVQASLEWMTSGHPPALASQMLGLQV</sequence>
<dbReference type="PANTHER" id="PTHR12138:SF162">
    <property type="entry name" value="CHROMOSOME UNDETERMINED SCAFFOLD_275, WHOLE GENOME SHOTGUN SEQUENCE"/>
    <property type="match status" value="1"/>
</dbReference>
<protein>
    <submittedName>
        <fullName evidence="1">Uncharacterized protein</fullName>
    </submittedName>
</protein>
<dbReference type="PRINTS" id="PR02045">
    <property type="entry name" value="F138DOMAIN"/>
</dbReference>